<accession>X0UDY8</accession>
<organism evidence="2">
    <name type="scientific">marine sediment metagenome</name>
    <dbReference type="NCBI Taxonomy" id="412755"/>
    <lineage>
        <taxon>unclassified sequences</taxon>
        <taxon>metagenomes</taxon>
        <taxon>ecological metagenomes</taxon>
    </lineage>
</organism>
<dbReference type="EMBL" id="BARS01016360">
    <property type="protein sequence ID" value="GAF86710.1"/>
    <property type="molecule type" value="Genomic_DNA"/>
</dbReference>
<proteinExistence type="predicted"/>
<feature type="region of interest" description="Disordered" evidence="1">
    <location>
        <begin position="92"/>
        <end position="126"/>
    </location>
</feature>
<comment type="caution">
    <text evidence="2">The sequence shown here is derived from an EMBL/GenBank/DDBJ whole genome shotgun (WGS) entry which is preliminary data.</text>
</comment>
<gene>
    <name evidence="2" type="ORF">S01H1_26929</name>
</gene>
<name>X0UDY8_9ZZZZ</name>
<dbReference type="AlphaFoldDB" id="X0UDY8"/>
<feature type="non-terminal residue" evidence="2">
    <location>
        <position position="1"/>
    </location>
</feature>
<feature type="compositionally biased region" description="Polar residues" evidence="1">
    <location>
        <begin position="93"/>
        <end position="102"/>
    </location>
</feature>
<sequence>RKATKVKGSLLLIRRTEIGGKYRIKSNALGGLALGEDRAVPFGWASFSGKNTYLEPGWEEPVGNHGFTAYVEDRDKPGSGIDRIWIEARDKQGQTIPQSSMTEPAPEQAVEIQGGNIVAPHRSSGQ</sequence>
<evidence type="ECO:0000256" key="1">
    <source>
        <dbReference type="SAM" id="MobiDB-lite"/>
    </source>
</evidence>
<protein>
    <submittedName>
        <fullName evidence="2">Uncharacterized protein</fullName>
    </submittedName>
</protein>
<reference evidence="2" key="1">
    <citation type="journal article" date="2014" name="Front. Microbiol.">
        <title>High frequency of phylogenetically diverse reductive dehalogenase-homologous genes in deep subseafloor sedimentary metagenomes.</title>
        <authorList>
            <person name="Kawai M."/>
            <person name="Futagami T."/>
            <person name="Toyoda A."/>
            <person name="Takaki Y."/>
            <person name="Nishi S."/>
            <person name="Hori S."/>
            <person name="Arai W."/>
            <person name="Tsubouchi T."/>
            <person name="Morono Y."/>
            <person name="Uchiyama I."/>
            <person name="Ito T."/>
            <person name="Fujiyama A."/>
            <person name="Inagaki F."/>
            <person name="Takami H."/>
        </authorList>
    </citation>
    <scope>NUCLEOTIDE SEQUENCE</scope>
    <source>
        <strain evidence="2">Expedition CK06-06</strain>
    </source>
</reference>
<evidence type="ECO:0000313" key="2">
    <source>
        <dbReference type="EMBL" id="GAF86710.1"/>
    </source>
</evidence>